<sequence>MSFIGQNTLRTKQLNRTLVFQTLLRLEAPTRQEIAAFTKLTPATITNIVNELMEYGYVVELGNGVSELKRAGRKTVVLGLNEEKKRVAGVHIRSDRVELGIVTLRGKVLKSTSFDLPATIGQDDFLELLTKELESFLQENKALPVSCIGVGSVGLVDYESGRILEAEHLGWENVDIEALLSRSFNLPVYVDHHVRAMTLAEKMFGACKNQSDFLCVYIGQGIGSGLFLRDQLYRSETTGAGEFGHMTYQPGGKACWCGNKGCLERYASEEAVVHELNMDSITSVLEACRNGDADAVQALRSAGGKIAVVLSSFINMFHVQKIVIGGDMAREDGPLLLEIREKANADSFLARKRKVEITTTALGDQQGIIGAASIALLESIFTVSINK</sequence>
<proteinExistence type="inferred from homology"/>
<comment type="similarity">
    <text evidence="2">Belongs to the ROK (NagC/XylR) family.</text>
</comment>
<dbReference type="SUPFAM" id="SSF46785">
    <property type="entry name" value="Winged helix' DNA-binding domain"/>
    <property type="match status" value="1"/>
</dbReference>
<gene>
    <name evidence="4" type="ORF">JOC95_000041</name>
</gene>
<keyword evidence="4" id="KW-0808">Transferase</keyword>
<keyword evidence="5" id="KW-1185">Reference proteome</keyword>
<dbReference type="PANTHER" id="PTHR18964:SF149">
    <property type="entry name" value="BIFUNCTIONAL UDP-N-ACETYLGLUCOSAMINE 2-EPIMERASE_N-ACETYLMANNOSAMINE KINASE"/>
    <property type="match status" value="1"/>
</dbReference>
<evidence type="ECO:0000256" key="3">
    <source>
        <dbReference type="ARBA" id="ARBA00022629"/>
    </source>
</evidence>
<dbReference type="Pfam" id="PF00480">
    <property type="entry name" value="ROK"/>
    <property type="match status" value="1"/>
</dbReference>
<dbReference type="InterPro" id="IPR000600">
    <property type="entry name" value="ROK"/>
</dbReference>
<dbReference type="GO" id="GO:0016301">
    <property type="term" value="F:kinase activity"/>
    <property type="evidence" value="ECO:0007669"/>
    <property type="project" value="UniProtKB-KW"/>
</dbReference>
<evidence type="ECO:0000256" key="2">
    <source>
        <dbReference type="ARBA" id="ARBA00006479"/>
    </source>
</evidence>
<reference evidence="4 5" key="1">
    <citation type="submission" date="2021-01" db="EMBL/GenBank/DDBJ databases">
        <title>Genomic Encyclopedia of Type Strains, Phase IV (KMG-IV): sequencing the most valuable type-strain genomes for metagenomic binning, comparative biology and taxonomic classification.</title>
        <authorList>
            <person name="Goeker M."/>
        </authorList>
    </citation>
    <scope>NUCLEOTIDE SEQUENCE [LARGE SCALE GENOMIC DNA]</scope>
    <source>
        <strain evidence="4 5">DSM 25879</strain>
    </source>
</reference>
<dbReference type="InterPro" id="IPR036388">
    <property type="entry name" value="WH-like_DNA-bd_sf"/>
</dbReference>
<dbReference type="InterPro" id="IPR036390">
    <property type="entry name" value="WH_DNA-bd_sf"/>
</dbReference>
<organism evidence="4 5">
    <name type="scientific">Sutcliffiella tianshenii</name>
    <dbReference type="NCBI Taxonomy" id="1463404"/>
    <lineage>
        <taxon>Bacteria</taxon>
        <taxon>Bacillati</taxon>
        <taxon>Bacillota</taxon>
        <taxon>Bacilli</taxon>
        <taxon>Bacillales</taxon>
        <taxon>Bacillaceae</taxon>
        <taxon>Sutcliffiella</taxon>
    </lineage>
</organism>
<keyword evidence="3" id="KW-0119">Carbohydrate metabolism</keyword>
<dbReference type="Gene3D" id="1.10.10.10">
    <property type="entry name" value="Winged helix-like DNA-binding domain superfamily/Winged helix DNA-binding domain"/>
    <property type="match status" value="1"/>
</dbReference>
<keyword evidence="3" id="KW-0859">Xylose metabolism</keyword>
<protein>
    <submittedName>
        <fullName evidence="4">NBD/HSP70 family sugar kinase</fullName>
    </submittedName>
</protein>
<evidence type="ECO:0000313" key="4">
    <source>
        <dbReference type="EMBL" id="MBM7618199.1"/>
    </source>
</evidence>
<dbReference type="EMBL" id="JAFBED010000001">
    <property type="protein sequence ID" value="MBM7618199.1"/>
    <property type="molecule type" value="Genomic_DNA"/>
</dbReference>
<comment type="function">
    <text evidence="1">Transcriptional repressor of xylose-utilizing enzymes.</text>
</comment>
<dbReference type="Gene3D" id="3.30.420.40">
    <property type="match status" value="2"/>
</dbReference>
<dbReference type="RefSeq" id="WP_204412347.1">
    <property type="nucleotide sequence ID" value="NZ_JAFBED010000001.1"/>
</dbReference>
<name>A0ABS2NU81_9BACI</name>
<evidence type="ECO:0000313" key="5">
    <source>
        <dbReference type="Proteomes" id="UP000737402"/>
    </source>
</evidence>
<dbReference type="Proteomes" id="UP000737402">
    <property type="component" value="Unassembled WGS sequence"/>
</dbReference>
<dbReference type="SUPFAM" id="SSF53067">
    <property type="entry name" value="Actin-like ATPase domain"/>
    <property type="match status" value="1"/>
</dbReference>
<accession>A0ABS2NU81</accession>
<evidence type="ECO:0000256" key="1">
    <source>
        <dbReference type="ARBA" id="ARBA00002486"/>
    </source>
</evidence>
<dbReference type="PANTHER" id="PTHR18964">
    <property type="entry name" value="ROK (REPRESSOR, ORF, KINASE) FAMILY"/>
    <property type="match status" value="1"/>
</dbReference>
<dbReference type="InterPro" id="IPR043129">
    <property type="entry name" value="ATPase_NBD"/>
</dbReference>
<keyword evidence="4" id="KW-0418">Kinase</keyword>
<comment type="caution">
    <text evidence="4">The sequence shown here is derived from an EMBL/GenBank/DDBJ whole genome shotgun (WGS) entry which is preliminary data.</text>
</comment>